<dbReference type="GO" id="GO:0006310">
    <property type="term" value="P:DNA recombination"/>
    <property type="evidence" value="ECO:0007669"/>
    <property type="project" value="UniProtKB-KW"/>
</dbReference>
<evidence type="ECO:0000313" key="5">
    <source>
        <dbReference type="EMBL" id="UPT87997.1"/>
    </source>
</evidence>
<reference evidence="5" key="2">
    <citation type="submission" date="2022-04" db="EMBL/GenBank/DDBJ databases">
        <authorList>
            <person name="Bromfield E.S.P."/>
            <person name="Cloutier S."/>
        </authorList>
    </citation>
    <scope>NUCLEOTIDE SEQUENCE</scope>
    <source>
        <strain evidence="5">1S5</strain>
    </source>
</reference>
<evidence type="ECO:0000313" key="6">
    <source>
        <dbReference type="Proteomes" id="UP000551709"/>
    </source>
</evidence>
<dbReference type="PANTHER" id="PTHR30349">
    <property type="entry name" value="PHAGE INTEGRASE-RELATED"/>
    <property type="match status" value="1"/>
</dbReference>
<gene>
    <name evidence="5" type="ORF">HAP41_0000002230</name>
</gene>
<reference evidence="5" key="1">
    <citation type="journal article" date="2017" name="Syst. Appl. Microbiol.">
        <title>Soybeans inoculated with root zone soils of Canadian native legumes harbour diverse and novel Bradyrhizobium spp. that possess agricultural potential.</title>
        <authorList>
            <person name="Bromfield E.S.P."/>
            <person name="Cloutier S."/>
            <person name="Tambong J.T."/>
            <person name="Tran Thi T.V."/>
        </authorList>
    </citation>
    <scope>NUCLEOTIDE SEQUENCE</scope>
    <source>
        <strain evidence="5">1S5</strain>
    </source>
</reference>
<dbReference type="InterPro" id="IPR013762">
    <property type="entry name" value="Integrase-like_cat_sf"/>
</dbReference>
<dbReference type="EMBL" id="CP096255">
    <property type="protein sequence ID" value="UPT87997.1"/>
    <property type="molecule type" value="Genomic_DNA"/>
</dbReference>
<keyword evidence="3" id="KW-0238">DNA-binding</keyword>
<dbReference type="InterPro" id="IPR050090">
    <property type="entry name" value="Tyrosine_recombinase_XerCD"/>
</dbReference>
<evidence type="ECO:0000256" key="4">
    <source>
        <dbReference type="ARBA" id="ARBA00023172"/>
    </source>
</evidence>
<accession>A0A8T5V042</accession>
<dbReference type="PANTHER" id="PTHR30349:SF41">
    <property type="entry name" value="INTEGRASE_RECOMBINASE PROTEIN MJ0367-RELATED"/>
    <property type="match status" value="1"/>
</dbReference>
<protein>
    <submittedName>
        <fullName evidence="5">Uncharacterized protein</fullName>
    </submittedName>
</protein>
<dbReference type="AlphaFoldDB" id="A0A8T5V042"/>
<dbReference type="RefSeq" id="WP_166061582.1">
    <property type="nucleotide sequence ID" value="NZ_CP096255.1"/>
</dbReference>
<proteinExistence type="inferred from homology"/>
<dbReference type="SUPFAM" id="SSF56349">
    <property type="entry name" value="DNA breaking-rejoining enzymes"/>
    <property type="match status" value="1"/>
</dbReference>
<comment type="similarity">
    <text evidence="1">Belongs to the 'phage' integrase family.</text>
</comment>
<dbReference type="Pfam" id="PF20172">
    <property type="entry name" value="DUF6538"/>
    <property type="match status" value="1"/>
</dbReference>
<sequence>MAFKMQGPWKNPRSEKLWFRRRVPANLVAYMGKREIKFSLETSDPELAGIRFMEENAKLERHWHEYLHGRQYVEVSQRQISALAGEFYREMVASHGDNPGHPMVWEQLVKRDKELIAKRFPYQSRKWFMRQTFAREARAFLEKREVHLAERSFDLFLEEFVYAKHLAAEQLVRQGSRDWKPDPKAENFAKPEVLTTDGKVDAIEMFERYADEAELDDKTRRSWRTKVKSLLAFVGHDDLARLTATNMIEWKDRLLKTKKRQSKKDRQAKKPEETLDPRTIRNSYLAAVKATLNYAKQQRKLTENVATGISVRVKKKKKQREKGFTEEEAMAILRGTFAPAPRGLSKEYASARRWVPWICAYTGARVNEITQLLPSDFKVKKGIHYIRIDADAAKTGDYREVPLHDHLIAEGLLAFVESCKGRPLFYNPDRSRGGRDAGRHFRKTGERLAEWIRSEEIGVTDERVAPNHGWRHRFSSLARHVDMHVDIQNIIQGHAGDKVASDYGDAWIEDAYREIMKIPKYDIAPSTG</sequence>
<dbReference type="GO" id="GO:0003677">
    <property type="term" value="F:DNA binding"/>
    <property type="evidence" value="ECO:0007669"/>
    <property type="project" value="UniProtKB-KW"/>
</dbReference>
<organism evidence="5 6">
    <name type="scientific">Bradyrhizobium barranii subsp. apii</name>
    <dbReference type="NCBI Taxonomy" id="2819348"/>
    <lineage>
        <taxon>Bacteria</taxon>
        <taxon>Pseudomonadati</taxon>
        <taxon>Pseudomonadota</taxon>
        <taxon>Alphaproteobacteria</taxon>
        <taxon>Hyphomicrobiales</taxon>
        <taxon>Nitrobacteraceae</taxon>
        <taxon>Bradyrhizobium</taxon>
        <taxon>Bradyrhizobium barranii</taxon>
    </lineage>
</organism>
<dbReference type="InterPro" id="IPR046668">
    <property type="entry name" value="DUF6538"/>
</dbReference>
<dbReference type="GO" id="GO:0015074">
    <property type="term" value="P:DNA integration"/>
    <property type="evidence" value="ECO:0007669"/>
    <property type="project" value="UniProtKB-KW"/>
</dbReference>
<evidence type="ECO:0000256" key="3">
    <source>
        <dbReference type="ARBA" id="ARBA00023125"/>
    </source>
</evidence>
<evidence type="ECO:0000256" key="1">
    <source>
        <dbReference type="ARBA" id="ARBA00008857"/>
    </source>
</evidence>
<dbReference type="Gene3D" id="1.10.443.10">
    <property type="entry name" value="Intergrase catalytic core"/>
    <property type="match status" value="1"/>
</dbReference>
<evidence type="ECO:0000256" key="2">
    <source>
        <dbReference type="ARBA" id="ARBA00022908"/>
    </source>
</evidence>
<keyword evidence="4" id="KW-0233">DNA recombination</keyword>
<dbReference type="Proteomes" id="UP000551709">
    <property type="component" value="Chromosome"/>
</dbReference>
<dbReference type="Gene3D" id="1.10.150.130">
    <property type="match status" value="1"/>
</dbReference>
<name>A0A8T5V042_9BRAD</name>
<dbReference type="InterPro" id="IPR011010">
    <property type="entry name" value="DNA_brk_join_enz"/>
</dbReference>
<keyword evidence="2" id="KW-0229">DNA integration</keyword>
<dbReference type="InterPro" id="IPR010998">
    <property type="entry name" value="Integrase_recombinase_N"/>
</dbReference>